<dbReference type="Proteomes" id="UP000663836">
    <property type="component" value="Unassembled WGS sequence"/>
</dbReference>
<dbReference type="SUPFAM" id="SSF48452">
    <property type="entry name" value="TPR-like"/>
    <property type="match status" value="1"/>
</dbReference>
<evidence type="ECO:0000256" key="1">
    <source>
        <dbReference type="ARBA" id="ARBA00004496"/>
    </source>
</evidence>
<dbReference type="InterPro" id="IPR051476">
    <property type="entry name" value="Bac_ResReg_Asp_Phosphatase"/>
</dbReference>
<reference evidence="8" key="1">
    <citation type="submission" date="2021-02" db="EMBL/GenBank/DDBJ databases">
        <authorList>
            <person name="Nowell W R."/>
        </authorList>
    </citation>
    <scope>NUCLEOTIDE SEQUENCE</scope>
</reference>
<organism evidence="8 9">
    <name type="scientific">Rotaria sordida</name>
    <dbReference type="NCBI Taxonomy" id="392033"/>
    <lineage>
        <taxon>Eukaryota</taxon>
        <taxon>Metazoa</taxon>
        <taxon>Spiralia</taxon>
        <taxon>Gnathifera</taxon>
        <taxon>Rotifera</taxon>
        <taxon>Eurotatoria</taxon>
        <taxon>Bdelloidea</taxon>
        <taxon>Philodinida</taxon>
        <taxon>Philodinidae</taxon>
        <taxon>Rotaria</taxon>
    </lineage>
</organism>
<feature type="repeat" description="TPR" evidence="7">
    <location>
        <begin position="273"/>
        <end position="306"/>
    </location>
</feature>
<sequence length="436" mass="51579">MNLFSAETYIHRKKSTNETKNKNQSTFFHTSILPSKTYQEKHQLPLKELKTSVKDYKKQPSLQKVDTEKYRNSLQRQLSIDMLRQGYHQSFRELCTILEWQKNDREQLGVEHPHYRRSLLDGEPDKLRFLCIYLNKIEEAERRKQYSNIYKNYIELASFFLKSDDHWLSDLFYKKCLSVAQTYTQFDSQLVAEAYLNVGLVYERQGNLMEALNYFETYRQLSENYYQLKIDANLQLTRLYIKLAEHKKDNEALSYIIKAYETSKQSDNKKLENETAYKLGYAYLELNDIELALKYFHKYYDYCQQENDNEGFSQASEALAICYQKKENVEQTSEYLTKCLQRVSNKIGDNQYARACSTLGFIEATLGHYDSAIESSSKAYSIALVNSNTDLNRNRVLYGIVNGLKLRSIFIDYIDQMNICNLIEWKSTRLENYLKN</sequence>
<dbReference type="SMART" id="SM00028">
    <property type="entry name" value="TPR"/>
    <property type="match status" value="4"/>
</dbReference>
<dbReference type="PROSITE" id="PS50005">
    <property type="entry name" value="TPR"/>
    <property type="match status" value="2"/>
</dbReference>
<dbReference type="EMBL" id="CAJOBD010000550">
    <property type="protein sequence ID" value="CAF3686588.1"/>
    <property type="molecule type" value="Genomic_DNA"/>
</dbReference>
<name>A0A818TT35_9BILA</name>
<dbReference type="GO" id="GO:0003341">
    <property type="term" value="P:cilium movement"/>
    <property type="evidence" value="ECO:0007669"/>
    <property type="project" value="TreeGrafter"/>
</dbReference>
<evidence type="ECO:0000256" key="5">
    <source>
        <dbReference type="ARBA" id="ARBA00040665"/>
    </source>
</evidence>
<keyword evidence="3" id="KW-0677">Repeat</keyword>
<comment type="caution">
    <text evidence="8">The sequence shown here is derived from an EMBL/GenBank/DDBJ whole genome shotgun (WGS) entry which is preliminary data.</text>
</comment>
<proteinExistence type="predicted"/>
<feature type="repeat" description="TPR" evidence="7">
    <location>
        <begin position="192"/>
        <end position="225"/>
    </location>
</feature>
<keyword evidence="2" id="KW-0963">Cytoplasm</keyword>
<dbReference type="AlphaFoldDB" id="A0A818TT35"/>
<evidence type="ECO:0000256" key="4">
    <source>
        <dbReference type="ARBA" id="ARBA00022803"/>
    </source>
</evidence>
<accession>A0A818TT35</accession>
<dbReference type="PANTHER" id="PTHR46630">
    <property type="entry name" value="TETRATRICOPEPTIDE REPEAT PROTEIN 29"/>
    <property type="match status" value="1"/>
</dbReference>
<evidence type="ECO:0000256" key="6">
    <source>
        <dbReference type="ARBA" id="ARBA00044739"/>
    </source>
</evidence>
<dbReference type="InterPro" id="IPR011990">
    <property type="entry name" value="TPR-like_helical_dom_sf"/>
</dbReference>
<evidence type="ECO:0000256" key="2">
    <source>
        <dbReference type="ARBA" id="ARBA00022490"/>
    </source>
</evidence>
<dbReference type="InterPro" id="IPR019734">
    <property type="entry name" value="TPR_rpt"/>
</dbReference>
<dbReference type="Gene3D" id="1.25.40.10">
    <property type="entry name" value="Tetratricopeptide repeat domain"/>
    <property type="match status" value="2"/>
</dbReference>
<keyword evidence="4 7" id="KW-0802">TPR repeat</keyword>
<evidence type="ECO:0000256" key="3">
    <source>
        <dbReference type="ARBA" id="ARBA00022737"/>
    </source>
</evidence>
<comment type="function">
    <text evidence="6">Axonemal protein which is implicated in axonemal and/or peri-axonemal structure assembly and regulates flagellum assembly and beating and therefore sperm motility.</text>
</comment>
<dbReference type="GO" id="GO:0005737">
    <property type="term" value="C:cytoplasm"/>
    <property type="evidence" value="ECO:0007669"/>
    <property type="project" value="UniProtKB-SubCell"/>
</dbReference>
<evidence type="ECO:0000313" key="9">
    <source>
        <dbReference type="Proteomes" id="UP000663836"/>
    </source>
</evidence>
<dbReference type="GO" id="GO:0005929">
    <property type="term" value="C:cilium"/>
    <property type="evidence" value="ECO:0007669"/>
    <property type="project" value="TreeGrafter"/>
</dbReference>
<evidence type="ECO:0000256" key="7">
    <source>
        <dbReference type="PROSITE-ProRule" id="PRU00339"/>
    </source>
</evidence>
<protein>
    <recommendedName>
        <fullName evidence="5">Tetratricopeptide repeat protein 29</fullName>
    </recommendedName>
</protein>
<comment type="subcellular location">
    <subcellularLocation>
        <location evidence="1">Cytoplasm</location>
    </subcellularLocation>
</comment>
<evidence type="ECO:0000313" key="8">
    <source>
        <dbReference type="EMBL" id="CAF3686588.1"/>
    </source>
</evidence>
<gene>
    <name evidence="8" type="ORF">JBS370_LOCUS8560</name>
</gene>
<dbReference type="Pfam" id="PF13181">
    <property type="entry name" value="TPR_8"/>
    <property type="match status" value="3"/>
</dbReference>
<dbReference type="PANTHER" id="PTHR46630:SF1">
    <property type="entry name" value="TETRATRICOPEPTIDE REPEAT PROTEIN 29"/>
    <property type="match status" value="1"/>
</dbReference>